<organism evidence="2 3">
    <name type="scientific">Portunus trituberculatus</name>
    <name type="common">Swimming crab</name>
    <name type="synonym">Neptunus trituberculatus</name>
    <dbReference type="NCBI Taxonomy" id="210409"/>
    <lineage>
        <taxon>Eukaryota</taxon>
        <taxon>Metazoa</taxon>
        <taxon>Ecdysozoa</taxon>
        <taxon>Arthropoda</taxon>
        <taxon>Crustacea</taxon>
        <taxon>Multicrustacea</taxon>
        <taxon>Malacostraca</taxon>
        <taxon>Eumalacostraca</taxon>
        <taxon>Eucarida</taxon>
        <taxon>Decapoda</taxon>
        <taxon>Pleocyemata</taxon>
        <taxon>Brachyura</taxon>
        <taxon>Eubrachyura</taxon>
        <taxon>Portunoidea</taxon>
        <taxon>Portunidae</taxon>
        <taxon>Portuninae</taxon>
        <taxon>Portunus</taxon>
    </lineage>
</organism>
<accession>A0A5B7HLI2</accession>
<comment type="caution">
    <text evidence="2">The sequence shown here is derived from an EMBL/GenBank/DDBJ whole genome shotgun (WGS) entry which is preliminary data.</text>
</comment>
<gene>
    <name evidence="2" type="ORF">E2C01_065055</name>
</gene>
<sequence length="117" mass="13767">MLTVQVDKHRRHEHELSQQQRWRQRKAVSCSLLSVLRMFLLVHAPLLSARTQKYSKKHNEASQNTQQPLFSRRCRTNRPTDPVLCSMETTAILPLLRLLSPPETLNPYILRRSKQNL</sequence>
<evidence type="ECO:0000313" key="2">
    <source>
        <dbReference type="EMBL" id="MPC70796.1"/>
    </source>
</evidence>
<evidence type="ECO:0000256" key="1">
    <source>
        <dbReference type="SAM" id="MobiDB-lite"/>
    </source>
</evidence>
<dbReference type="AlphaFoldDB" id="A0A5B7HLI2"/>
<keyword evidence="3" id="KW-1185">Reference proteome</keyword>
<evidence type="ECO:0000313" key="3">
    <source>
        <dbReference type="Proteomes" id="UP000324222"/>
    </source>
</evidence>
<proteinExistence type="predicted"/>
<reference evidence="2 3" key="1">
    <citation type="submission" date="2019-05" db="EMBL/GenBank/DDBJ databases">
        <title>Another draft genome of Portunus trituberculatus and its Hox gene families provides insights of decapod evolution.</title>
        <authorList>
            <person name="Jeong J.-H."/>
            <person name="Song I."/>
            <person name="Kim S."/>
            <person name="Choi T."/>
            <person name="Kim D."/>
            <person name="Ryu S."/>
            <person name="Kim W."/>
        </authorList>
    </citation>
    <scope>NUCLEOTIDE SEQUENCE [LARGE SCALE GENOMIC DNA]</scope>
    <source>
        <tissue evidence="2">Muscle</tissue>
    </source>
</reference>
<name>A0A5B7HLI2_PORTR</name>
<dbReference type="Proteomes" id="UP000324222">
    <property type="component" value="Unassembled WGS sequence"/>
</dbReference>
<dbReference type="EMBL" id="VSRR010031724">
    <property type="protein sequence ID" value="MPC70796.1"/>
    <property type="molecule type" value="Genomic_DNA"/>
</dbReference>
<feature type="region of interest" description="Disordered" evidence="1">
    <location>
        <begin position="53"/>
        <end position="81"/>
    </location>
</feature>
<protein>
    <submittedName>
        <fullName evidence="2">Uncharacterized protein</fullName>
    </submittedName>
</protein>